<comment type="catalytic activity">
    <reaction evidence="23">
        <text>1-octadecanoyl-2-(5Z,8Z,11Z,14Z-eicosatetraenoyl)-sn-glycerol + (9Z)-octadecenoyl-CoA = 1-octadecanoyl-2-(5Z,8Z,11Z,14Z)-eicosatetraenoyl-3-(9Z)-octadecenoyl-sn-glycerol + CoA</text>
        <dbReference type="Rhea" id="RHEA:38307"/>
        <dbReference type="ChEBI" id="CHEBI:57287"/>
        <dbReference type="ChEBI" id="CHEBI:57387"/>
        <dbReference type="ChEBI" id="CHEBI:75728"/>
        <dbReference type="ChEBI" id="CHEBI:75729"/>
    </reaction>
    <physiologicalReaction direction="left-to-right" evidence="23">
        <dbReference type="Rhea" id="RHEA:38308"/>
    </physiologicalReaction>
</comment>
<comment type="catalytic activity">
    <reaction evidence="6">
        <text>1,2-di-(9Z-octadecenoyl)-sn-glycerol + hexadecanoyl-CoA = 1,2-di-(9Z)-octadecenoyl-3-hexadecanoyl-sn-glycerol + CoA</text>
        <dbReference type="Rhea" id="RHEA:38163"/>
        <dbReference type="ChEBI" id="CHEBI:52333"/>
        <dbReference type="ChEBI" id="CHEBI:57287"/>
        <dbReference type="ChEBI" id="CHEBI:57379"/>
        <dbReference type="ChEBI" id="CHEBI:75583"/>
    </reaction>
    <physiologicalReaction direction="left-to-right" evidence="6">
        <dbReference type="Rhea" id="RHEA:38164"/>
    </physiologicalReaction>
</comment>
<proteinExistence type="inferred from homology"/>
<comment type="catalytic activity">
    <reaction evidence="7">
        <text>all-trans-retinol + hexadecanoyl-CoA = all-trans-retinyl hexadecanoate + CoA</text>
        <dbReference type="Rhea" id="RHEA:38175"/>
        <dbReference type="ChEBI" id="CHEBI:17336"/>
        <dbReference type="ChEBI" id="CHEBI:17616"/>
        <dbReference type="ChEBI" id="CHEBI:57287"/>
        <dbReference type="ChEBI" id="CHEBI:57379"/>
    </reaction>
    <physiologicalReaction direction="left-to-right" evidence="7">
        <dbReference type="Rhea" id="RHEA:38176"/>
    </physiologicalReaction>
</comment>
<reference evidence="33 34" key="1">
    <citation type="submission" date="2025-05" db="UniProtKB">
        <authorList>
            <consortium name="RefSeq"/>
        </authorList>
    </citation>
    <scope>IDENTIFICATION</scope>
</reference>
<evidence type="ECO:0000256" key="25">
    <source>
        <dbReference type="ARBA" id="ARBA00048728"/>
    </source>
</evidence>
<evidence type="ECO:0000256" key="7">
    <source>
        <dbReference type="ARBA" id="ARBA00001764"/>
    </source>
</evidence>
<feature type="compositionally biased region" description="Polar residues" evidence="30">
    <location>
        <begin position="84"/>
        <end position="103"/>
    </location>
</feature>
<feature type="transmembrane region" description="Helical" evidence="31">
    <location>
        <begin position="481"/>
        <end position="502"/>
    </location>
</feature>
<keyword evidence="11 29" id="KW-0808">Transferase</keyword>
<dbReference type="PIRSF" id="PIRSF500231">
    <property type="entry name" value="Oat_dag"/>
    <property type="match status" value="1"/>
</dbReference>
<evidence type="ECO:0000256" key="4">
    <source>
        <dbReference type="ARBA" id="ARBA00001118"/>
    </source>
</evidence>
<keyword evidence="14 31" id="KW-1133">Transmembrane helix</keyword>
<evidence type="ECO:0000256" key="11">
    <source>
        <dbReference type="ARBA" id="ARBA00022679"/>
    </source>
</evidence>
<dbReference type="Proteomes" id="UP000694888">
    <property type="component" value="Unplaced"/>
</dbReference>
<dbReference type="Pfam" id="PF03062">
    <property type="entry name" value="MBOAT"/>
    <property type="match status" value="1"/>
</dbReference>
<protein>
    <recommendedName>
        <fullName evidence="29">O-acyltransferase</fullName>
    </recommendedName>
</protein>
<evidence type="ECO:0000256" key="3">
    <source>
        <dbReference type="ARBA" id="ARBA00000895"/>
    </source>
</evidence>
<keyword evidence="12 31" id="KW-0812">Transmembrane</keyword>
<evidence type="ECO:0000256" key="23">
    <source>
        <dbReference type="ARBA" id="ARBA00048614"/>
    </source>
</evidence>
<comment type="catalytic activity">
    <reaction evidence="20">
        <text>1-O-(9Z-octadecenyl)-glycerol + (9Z)-octadecenoyl-CoA = 1-O-(9Z-octadecyl)-3-(9Z-octadecenoyl)-glycerol + CoA</text>
        <dbReference type="Rhea" id="RHEA:55340"/>
        <dbReference type="ChEBI" id="CHEBI:34116"/>
        <dbReference type="ChEBI" id="CHEBI:57287"/>
        <dbReference type="ChEBI" id="CHEBI:57387"/>
        <dbReference type="ChEBI" id="CHEBI:197429"/>
    </reaction>
    <physiologicalReaction direction="left-to-right" evidence="20">
        <dbReference type="Rhea" id="RHEA:55341"/>
    </physiologicalReaction>
</comment>
<evidence type="ECO:0000256" key="13">
    <source>
        <dbReference type="ARBA" id="ARBA00022824"/>
    </source>
</evidence>
<evidence type="ECO:0000256" key="16">
    <source>
        <dbReference type="ARBA" id="ARBA00023315"/>
    </source>
</evidence>
<comment type="subcellular location">
    <subcellularLocation>
        <location evidence="8 29">Endoplasmic reticulum membrane</location>
        <topology evidence="8 29">Multi-pass membrane protein</topology>
    </subcellularLocation>
</comment>
<evidence type="ECO:0000256" key="12">
    <source>
        <dbReference type="ARBA" id="ARBA00022692"/>
    </source>
</evidence>
<feature type="region of interest" description="Disordered" evidence="30">
    <location>
        <begin position="74"/>
        <end position="104"/>
    </location>
</feature>
<feature type="transmembrane region" description="Helical" evidence="31">
    <location>
        <begin position="271"/>
        <end position="291"/>
    </location>
</feature>
<comment type="catalytic activity">
    <reaction evidence="22">
        <text>2-(9Z-octadecenoyl)-glycerol + (9Z)-octadecenoyl-CoA = 1,2-di-(9Z-octadecenoyl)-sn-glycerol + CoA</text>
        <dbReference type="Rhea" id="RHEA:37911"/>
        <dbReference type="ChEBI" id="CHEBI:52333"/>
        <dbReference type="ChEBI" id="CHEBI:57287"/>
        <dbReference type="ChEBI" id="CHEBI:57387"/>
        <dbReference type="ChEBI" id="CHEBI:73990"/>
    </reaction>
    <physiologicalReaction direction="left-to-right" evidence="22">
        <dbReference type="Rhea" id="RHEA:37912"/>
    </physiologicalReaction>
</comment>
<evidence type="ECO:0000256" key="22">
    <source>
        <dbReference type="ARBA" id="ARBA00048135"/>
    </source>
</evidence>
<feature type="transmembrane region" description="Helical" evidence="31">
    <location>
        <begin position="575"/>
        <end position="592"/>
    </location>
</feature>
<comment type="catalytic activity">
    <reaction evidence="28">
        <text>1,3-di-(9Z-octadecenoyl)-glycerol + (9Z)-octadecenoyl-CoA = 1,2,3-tri-(9Z-octadecenoyl)-glycerol + CoA</text>
        <dbReference type="Rhea" id="RHEA:38435"/>
        <dbReference type="ChEBI" id="CHEBI:53753"/>
        <dbReference type="ChEBI" id="CHEBI:57287"/>
        <dbReference type="ChEBI" id="CHEBI:57387"/>
        <dbReference type="ChEBI" id="CHEBI:75735"/>
    </reaction>
    <physiologicalReaction direction="left-to-right" evidence="28">
        <dbReference type="Rhea" id="RHEA:38436"/>
    </physiologicalReaction>
</comment>
<evidence type="ECO:0000256" key="17">
    <source>
        <dbReference type="ARBA" id="ARBA00023610"/>
    </source>
</evidence>
<feature type="region of interest" description="Disordered" evidence="30">
    <location>
        <begin position="367"/>
        <end position="386"/>
    </location>
</feature>
<keyword evidence="15 29" id="KW-0472">Membrane</keyword>
<feature type="transmembrane region" description="Helical" evidence="31">
    <location>
        <begin position="546"/>
        <end position="563"/>
    </location>
</feature>
<evidence type="ECO:0000256" key="26">
    <source>
        <dbReference type="ARBA" id="ARBA00048907"/>
    </source>
</evidence>
<evidence type="ECO:0000256" key="1">
    <source>
        <dbReference type="ARBA" id="ARBA00000174"/>
    </source>
</evidence>
<comment type="subunit">
    <text evidence="17">Homodimer or homotetramer; both forms have similar enzymatic activities.</text>
</comment>
<name>A0ABM1VVW5_APLCA</name>
<comment type="catalytic activity">
    <reaction evidence="3">
        <text>13-cis-retinol + hexadecanoyl-CoA = 13-cis-retinyl hexadecanoate + CoA</text>
        <dbReference type="Rhea" id="RHEA:55296"/>
        <dbReference type="ChEBI" id="CHEBI:45479"/>
        <dbReference type="ChEBI" id="CHEBI:57287"/>
        <dbReference type="ChEBI" id="CHEBI:57379"/>
        <dbReference type="ChEBI" id="CHEBI:138722"/>
    </reaction>
    <physiologicalReaction direction="left-to-right" evidence="3">
        <dbReference type="Rhea" id="RHEA:55297"/>
    </physiologicalReaction>
</comment>
<evidence type="ECO:0000256" key="31">
    <source>
        <dbReference type="SAM" id="Phobius"/>
    </source>
</evidence>
<comment type="catalytic activity">
    <reaction evidence="24">
        <text>an acyl-CoA + a 1,2-diacyl-sn-glycerol = a triacyl-sn-glycerol + CoA</text>
        <dbReference type="Rhea" id="RHEA:10868"/>
        <dbReference type="ChEBI" id="CHEBI:17815"/>
        <dbReference type="ChEBI" id="CHEBI:57287"/>
        <dbReference type="ChEBI" id="CHEBI:58342"/>
        <dbReference type="ChEBI" id="CHEBI:64615"/>
        <dbReference type="EC" id="2.3.1.20"/>
    </reaction>
    <physiologicalReaction direction="left-to-right" evidence="24">
        <dbReference type="Rhea" id="RHEA:10869"/>
    </physiologicalReaction>
</comment>
<comment type="pathway">
    <text evidence="9">Lipid metabolism; glycerolipid metabolism.</text>
</comment>
<evidence type="ECO:0000256" key="10">
    <source>
        <dbReference type="ARBA" id="ARBA00009010"/>
    </source>
</evidence>
<dbReference type="RefSeq" id="XP_012940032.1">
    <property type="nucleotide sequence ID" value="XM_013084578.2"/>
</dbReference>
<dbReference type="RefSeq" id="XP_035826557.1">
    <property type="nucleotide sequence ID" value="XM_035970664.1"/>
</dbReference>
<accession>A0ABM1VVW5</accession>
<evidence type="ECO:0000256" key="8">
    <source>
        <dbReference type="ARBA" id="ARBA00004477"/>
    </source>
</evidence>
<comment type="catalytic activity">
    <reaction evidence="2">
        <text>all-trans-retinol + an acyl-CoA = an all-trans-retinyl ester + CoA</text>
        <dbReference type="Rhea" id="RHEA:11488"/>
        <dbReference type="ChEBI" id="CHEBI:17336"/>
        <dbReference type="ChEBI" id="CHEBI:57287"/>
        <dbReference type="ChEBI" id="CHEBI:58342"/>
        <dbReference type="ChEBI" id="CHEBI:63410"/>
        <dbReference type="EC" id="2.3.1.76"/>
    </reaction>
    <physiologicalReaction direction="left-to-right" evidence="2">
        <dbReference type="Rhea" id="RHEA:11489"/>
    </physiologicalReaction>
</comment>
<evidence type="ECO:0000313" key="33">
    <source>
        <dbReference type="RefSeq" id="XP_012940032.1"/>
    </source>
</evidence>
<comment type="catalytic activity">
    <reaction evidence="1">
        <text>hexadecane-1,2-diol + hexadecanoyl-CoA = 2-hydroxyhexadecyl hexadecanoate + CoA</text>
        <dbReference type="Rhea" id="RHEA:38171"/>
        <dbReference type="ChEBI" id="CHEBI:57287"/>
        <dbReference type="ChEBI" id="CHEBI:57379"/>
        <dbReference type="ChEBI" id="CHEBI:75586"/>
        <dbReference type="ChEBI" id="CHEBI:75587"/>
    </reaction>
    <physiologicalReaction direction="left-to-right" evidence="1">
        <dbReference type="Rhea" id="RHEA:38172"/>
    </physiologicalReaction>
</comment>
<evidence type="ECO:0000256" key="24">
    <source>
        <dbReference type="ARBA" id="ARBA00048634"/>
    </source>
</evidence>
<feature type="transmembrane region" description="Helical" evidence="31">
    <location>
        <begin position="604"/>
        <end position="623"/>
    </location>
</feature>
<comment type="catalytic activity">
    <reaction evidence="4">
        <text>hexadecane-1,2-diol + 2 hexadecanoyl-CoA = 1,2-O,O-dihexadecanoyl-1,2-hexadecanediol + 2 CoA</text>
        <dbReference type="Rhea" id="RHEA:38211"/>
        <dbReference type="ChEBI" id="CHEBI:57287"/>
        <dbReference type="ChEBI" id="CHEBI:57379"/>
        <dbReference type="ChEBI" id="CHEBI:75586"/>
        <dbReference type="ChEBI" id="CHEBI:75608"/>
    </reaction>
    <physiologicalReaction direction="left-to-right" evidence="4">
        <dbReference type="Rhea" id="RHEA:38212"/>
    </physiologicalReaction>
</comment>
<comment type="catalytic activity">
    <reaction evidence="25">
        <text>1,2-di-(9Z-octadecenoyl)-glycerol + (9Z)-octadecenoate + H(+) = 1,2,3-tri-(9Z-octadecenoyl)-glycerol + H2O</text>
        <dbReference type="Rhea" id="RHEA:38379"/>
        <dbReference type="ChEBI" id="CHEBI:15377"/>
        <dbReference type="ChEBI" id="CHEBI:15378"/>
        <dbReference type="ChEBI" id="CHEBI:30823"/>
        <dbReference type="ChEBI" id="CHEBI:52323"/>
        <dbReference type="ChEBI" id="CHEBI:53753"/>
    </reaction>
    <physiologicalReaction direction="left-to-right" evidence="25">
        <dbReference type="Rhea" id="RHEA:38380"/>
    </physiologicalReaction>
</comment>
<comment type="catalytic activity">
    <reaction evidence="21">
        <text>2,3-di-(9Z)-octadecenoyl-sn-glycerol + (9Z)-octadecenoyl-CoA = 1,2,3-tri-(9Z-octadecenoyl)-glycerol + CoA</text>
        <dbReference type="Rhea" id="RHEA:38439"/>
        <dbReference type="ChEBI" id="CHEBI:53753"/>
        <dbReference type="ChEBI" id="CHEBI:57287"/>
        <dbReference type="ChEBI" id="CHEBI:57387"/>
        <dbReference type="ChEBI" id="CHEBI:75824"/>
    </reaction>
    <physiologicalReaction direction="left-to-right" evidence="21">
        <dbReference type="Rhea" id="RHEA:38440"/>
    </physiologicalReaction>
</comment>
<dbReference type="InterPro" id="IPR027251">
    <property type="entry name" value="Diacylglycerol_acylTrfase1"/>
</dbReference>
<dbReference type="PANTHER" id="PTHR10408:SF7">
    <property type="entry name" value="DIACYLGLYCEROL O-ACYLTRANSFERASE 1"/>
    <property type="match status" value="1"/>
</dbReference>
<dbReference type="InterPro" id="IPR004299">
    <property type="entry name" value="MBOAT_fam"/>
</dbReference>
<feature type="transmembrane region" description="Helical" evidence="31">
    <location>
        <begin position="225"/>
        <end position="242"/>
    </location>
</feature>
<gene>
    <name evidence="33 34" type="primary">LOC101852420</name>
</gene>
<evidence type="ECO:0000256" key="15">
    <source>
        <dbReference type="ARBA" id="ARBA00023136"/>
    </source>
</evidence>
<evidence type="ECO:0000313" key="34">
    <source>
        <dbReference type="RefSeq" id="XP_035826557.1"/>
    </source>
</evidence>
<evidence type="ECO:0000256" key="28">
    <source>
        <dbReference type="ARBA" id="ARBA00049549"/>
    </source>
</evidence>
<comment type="catalytic activity">
    <reaction evidence="18">
        <text>1,2-di-(9Z-octadecenoyl)-sn-glycerol + (9Z)-octadecenoyl-CoA = 1,2,3-tri-(9Z-octadecenoyl)-glycerol + CoA</text>
        <dbReference type="Rhea" id="RHEA:38219"/>
        <dbReference type="ChEBI" id="CHEBI:52333"/>
        <dbReference type="ChEBI" id="CHEBI:53753"/>
        <dbReference type="ChEBI" id="CHEBI:57287"/>
        <dbReference type="ChEBI" id="CHEBI:57387"/>
    </reaction>
    <physiologicalReaction direction="left-to-right" evidence="18">
        <dbReference type="Rhea" id="RHEA:38220"/>
    </physiologicalReaction>
</comment>
<evidence type="ECO:0000256" key="20">
    <source>
        <dbReference type="ARBA" id="ARBA00047807"/>
    </source>
</evidence>
<evidence type="ECO:0000256" key="19">
    <source>
        <dbReference type="ARBA" id="ARBA00047609"/>
    </source>
</evidence>
<sequence>MKGSALISSTEYMISKEEPKPTLMAFEARKLMRDNSVGSTDSFDSDGQFCTEARCIMDGKKGYESLGRSVCSDGQIADSDDSGENTTSGFSSQQETRSANTVSRHIKGEFVKTVSSLGSRKKVFQHQRQQNYKLNESSKTSVLQKMCKLCGGEMQEEVTDTEVEEDSKPGIFTNSCQVLKRSLSNVMPDWIMEPEYMVHPKPRVNKNIVHSHADSLFSTSSGFTNYYGILNLCLILLVLANARLFLENIIKYGILFNLSFTEWFFKEPYNWPNLILTSSIAVYPAIALLTEKALSKGYISEKFGAAIYAVDLLTLLVLPAAVIYYLHPIIVFSISTLGIVTICFLKLASYAHTNSWCRKHHAANKLKRRRSVDSGPDGATAVNSSGSGPQVYPNNLNVNDMVYFLFAPTLCYELNFPRSARIRKRFLARRLLEMLFLSWLMVALVQQWIVPAVNNARQPLAEMEIFKMLERLLKLSIPNHFIWLIFFYWMFHSSLNVVAELLRFGDRVFYRDWWNAETVSEFWQNWNIPVHRWATRHVYKPLLKKGVSKLAASTIVFLLSAFFHEYLVSIPLRMFKIWAFTGMLMQVPIAYITAKYIRGKWGNIIMWLSLIVGQPVAILAYFHDYFIVRSLPFANGTMPNYNM</sequence>
<dbReference type="PIRSF" id="PIRSF000439">
    <property type="entry name" value="Oat_ACAT_DAG_ARE"/>
    <property type="match status" value="1"/>
</dbReference>
<comment type="catalytic activity">
    <reaction evidence="19">
        <text>1-O-(9Z-octadecyl)-3-(9Z-octadecenoyl)-glycerol + (9Z)-octadecenoyl-CoA = 1-O-(9Z-octadecenyl)-2,3-di-(9Z-octadecenoyl)glycerol + CoA</text>
        <dbReference type="Rhea" id="RHEA:55344"/>
        <dbReference type="ChEBI" id="CHEBI:57287"/>
        <dbReference type="ChEBI" id="CHEBI:57387"/>
        <dbReference type="ChEBI" id="CHEBI:138735"/>
        <dbReference type="ChEBI" id="CHEBI:197429"/>
    </reaction>
    <physiologicalReaction direction="left-to-right" evidence="19">
        <dbReference type="Rhea" id="RHEA:55345"/>
    </physiologicalReaction>
</comment>
<dbReference type="PANTHER" id="PTHR10408">
    <property type="entry name" value="STEROL O-ACYLTRANSFERASE"/>
    <property type="match status" value="1"/>
</dbReference>
<evidence type="ECO:0000256" key="2">
    <source>
        <dbReference type="ARBA" id="ARBA00000633"/>
    </source>
</evidence>
<feature type="transmembrane region" description="Helical" evidence="31">
    <location>
        <begin position="431"/>
        <end position="450"/>
    </location>
</feature>
<dbReference type="InterPro" id="IPR014371">
    <property type="entry name" value="Oat_ACAT_DAG_ARE"/>
</dbReference>
<evidence type="ECO:0000256" key="9">
    <source>
        <dbReference type="ARBA" id="ARBA00005175"/>
    </source>
</evidence>
<evidence type="ECO:0000256" key="18">
    <source>
        <dbReference type="ARBA" id="ARBA00047367"/>
    </source>
</evidence>
<evidence type="ECO:0000256" key="5">
    <source>
        <dbReference type="ARBA" id="ARBA00001313"/>
    </source>
</evidence>
<evidence type="ECO:0000313" key="32">
    <source>
        <dbReference type="Proteomes" id="UP000694888"/>
    </source>
</evidence>
<feature type="transmembrane region" description="Helical" evidence="31">
    <location>
        <begin position="329"/>
        <end position="349"/>
    </location>
</feature>
<evidence type="ECO:0000256" key="29">
    <source>
        <dbReference type="PIRNR" id="PIRNR000439"/>
    </source>
</evidence>
<dbReference type="GeneID" id="101852420"/>
<evidence type="ECO:0000256" key="27">
    <source>
        <dbReference type="ARBA" id="ARBA00049168"/>
    </source>
</evidence>
<evidence type="ECO:0000256" key="30">
    <source>
        <dbReference type="SAM" id="MobiDB-lite"/>
    </source>
</evidence>
<comment type="similarity">
    <text evidence="10 29">Belongs to the membrane-bound acyltransferase family. Sterol o-acyltransferase subfamily.</text>
</comment>
<comment type="catalytic activity">
    <reaction evidence="26">
        <text>hexadecan-1-ol + hexadecanoyl-CoA = hexadecyl hexadecanoate + CoA</text>
        <dbReference type="Rhea" id="RHEA:38167"/>
        <dbReference type="ChEBI" id="CHEBI:16125"/>
        <dbReference type="ChEBI" id="CHEBI:57287"/>
        <dbReference type="ChEBI" id="CHEBI:57379"/>
        <dbReference type="ChEBI" id="CHEBI:75584"/>
    </reaction>
    <physiologicalReaction direction="left-to-right" evidence="26">
        <dbReference type="Rhea" id="RHEA:38168"/>
    </physiologicalReaction>
</comment>
<evidence type="ECO:0000256" key="21">
    <source>
        <dbReference type="ARBA" id="ARBA00048096"/>
    </source>
</evidence>
<evidence type="ECO:0000256" key="6">
    <source>
        <dbReference type="ARBA" id="ARBA00001349"/>
    </source>
</evidence>
<evidence type="ECO:0000256" key="14">
    <source>
        <dbReference type="ARBA" id="ARBA00022989"/>
    </source>
</evidence>
<keyword evidence="13 29" id="KW-0256">Endoplasmic reticulum</keyword>
<organism evidence="32 34">
    <name type="scientific">Aplysia californica</name>
    <name type="common">California sea hare</name>
    <dbReference type="NCBI Taxonomy" id="6500"/>
    <lineage>
        <taxon>Eukaryota</taxon>
        <taxon>Metazoa</taxon>
        <taxon>Spiralia</taxon>
        <taxon>Lophotrochozoa</taxon>
        <taxon>Mollusca</taxon>
        <taxon>Gastropoda</taxon>
        <taxon>Heterobranchia</taxon>
        <taxon>Euthyneura</taxon>
        <taxon>Tectipleura</taxon>
        <taxon>Aplysiida</taxon>
        <taxon>Aplysioidea</taxon>
        <taxon>Aplysiidae</taxon>
        <taxon>Aplysia</taxon>
    </lineage>
</organism>
<keyword evidence="32" id="KW-1185">Reference proteome</keyword>
<comment type="catalytic activity">
    <reaction evidence="27">
        <text>1-(9Z-octadecenoyl)-glycerol + (9Z)-octadecenoyl-CoA = 1,2-di-(9Z-octadecenoyl)-glycerol + CoA</text>
        <dbReference type="Rhea" id="RHEA:37915"/>
        <dbReference type="ChEBI" id="CHEBI:52323"/>
        <dbReference type="ChEBI" id="CHEBI:57287"/>
        <dbReference type="ChEBI" id="CHEBI:57387"/>
        <dbReference type="ChEBI" id="CHEBI:75342"/>
    </reaction>
    <physiologicalReaction direction="left-to-right" evidence="27">
        <dbReference type="Rhea" id="RHEA:37916"/>
    </physiologicalReaction>
</comment>
<keyword evidence="16 29" id="KW-0012">Acyltransferase</keyword>
<comment type="catalytic activity">
    <reaction evidence="5">
        <text>2-(9Z-octadecenoyl)-glycerol + hexadecanoyl-CoA = 1-hexadecanoyl-2-(9Z-octadecenoyl)-sn-glycerol + CoA</text>
        <dbReference type="Rhea" id="RHEA:38071"/>
        <dbReference type="ChEBI" id="CHEBI:57287"/>
        <dbReference type="ChEBI" id="CHEBI:57379"/>
        <dbReference type="ChEBI" id="CHEBI:73990"/>
        <dbReference type="ChEBI" id="CHEBI:75466"/>
    </reaction>
    <physiologicalReaction direction="left-to-right" evidence="5">
        <dbReference type="Rhea" id="RHEA:38072"/>
    </physiologicalReaction>
</comment>
<feature type="transmembrane region" description="Helical" evidence="31">
    <location>
        <begin position="303"/>
        <end position="323"/>
    </location>
</feature>